<name>A0A6J7UGW6_9ZZZZ</name>
<organism evidence="2">
    <name type="scientific">freshwater metagenome</name>
    <dbReference type="NCBI Taxonomy" id="449393"/>
    <lineage>
        <taxon>unclassified sequences</taxon>
        <taxon>metagenomes</taxon>
        <taxon>ecological metagenomes</taxon>
    </lineage>
</organism>
<proteinExistence type="predicted"/>
<evidence type="ECO:0000313" key="1">
    <source>
        <dbReference type="EMBL" id="CAB4792747.1"/>
    </source>
</evidence>
<sequence length="56" mass="6047">MLNQKIEIANAGTMIRKGHFCPYLSMNAPRKPAVPAPAIEFAPIAKPANAMDPVSR</sequence>
<gene>
    <name evidence="1" type="ORF">UFOPK2982_00699</name>
    <name evidence="2" type="ORF">UFOPK4355_00803</name>
</gene>
<dbReference type="EMBL" id="CAFBQT010000103">
    <property type="protein sequence ID" value="CAB5065279.1"/>
    <property type="molecule type" value="Genomic_DNA"/>
</dbReference>
<evidence type="ECO:0000313" key="2">
    <source>
        <dbReference type="EMBL" id="CAB5065279.1"/>
    </source>
</evidence>
<reference evidence="2" key="1">
    <citation type="submission" date="2020-05" db="EMBL/GenBank/DDBJ databases">
        <authorList>
            <person name="Chiriac C."/>
            <person name="Salcher M."/>
            <person name="Ghai R."/>
            <person name="Kavagutti S V."/>
        </authorList>
    </citation>
    <scope>NUCLEOTIDE SEQUENCE</scope>
</reference>
<dbReference type="AlphaFoldDB" id="A0A6J7UGW6"/>
<dbReference type="EMBL" id="CAFAAE010000097">
    <property type="protein sequence ID" value="CAB4792747.1"/>
    <property type="molecule type" value="Genomic_DNA"/>
</dbReference>
<accession>A0A6J7UGW6</accession>
<protein>
    <submittedName>
        <fullName evidence="2">Unannotated protein</fullName>
    </submittedName>
</protein>